<reference evidence="1" key="1">
    <citation type="journal article" date="2020" name="bioRxiv">
        <title>Comparative genomics of Chlamydomonas.</title>
        <authorList>
            <person name="Craig R.J."/>
            <person name="Hasan A.R."/>
            <person name="Ness R.W."/>
            <person name="Keightley P.D."/>
        </authorList>
    </citation>
    <scope>NUCLEOTIDE SEQUENCE</scope>
    <source>
        <strain evidence="1">CCAP 11/173</strain>
    </source>
</reference>
<proteinExistence type="predicted"/>
<keyword evidence="2" id="KW-1185">Reference proteome</keyword>
<organism evidence="1 2">
    <name type="scientific">Chlamydomonas schloesseri</name>
    <dbReference type="NCBI Taxonomy" id="2026947"/>
    <lineage>
        <taxon>Eukaryota</taxon>
        <taxon>Viridiplantae</taxon>
        <taxon>Chlorophyta</taxon>
        <taxon>core chlorophytes</taxon>
        <taxon>Chlorophyceae</taxon>
        <taxon>CS clade</taxon>
        <taxon>Chlamydomonadales</taxon>
        <taxon>Chlamydomonadaceae</taxon>
        <taxon>Chlamydomonas</taxon>
    </lineage>
</organism>
<dbReference type="AlphaFoldDB" id="A0A835WID4"/>
<gene>
    <name evidence="1" type="ORF">HYH02_007102</name>
</gene>
<accession>A0A835WID4</accession>
<evidence type="ECO:0000313" key="2">
    <source>
        <dbReference type="Proteomes" id="UP000613740"/>
    </source>
</evidence>
<sequence>MTEAALRDGRHEDPTCAAQADLRVLKDASGRDEMELDGVVAGDNKAFVLSHKNSYEGAGMIIEIEDKAQIIKDKSTQAKYAGTPYEQFKGKEVVPVFMAENTGKLNTAARDKCHKLGVRLYRRDRSAIQPWAHLKQSARAAAPASTMRWVL</sequence>
<comment type="caution">
    <text evidence="1">The sequence shown here is derived from an EMBL/GenBank/DDBJ whole genome shotgun (WGS) entry which is preliminary data.</text>
</comment>
<evidence type="ECO:0000313" key="1">
    <source>
        <dbReference type="EMBL" id="KAG2448077.1"/>
    </source>
</evidence>
<dbReference type="EMBL" id="JAEHOD010000019">
    <property type="protein sequence ID" value="KAG2448077.1"/>
    <property type="molecule type" value="Genomic_DNA"/>
</dbReference>
<dbReference type="Proteomes" id="UP000613740">
    <property type="component" value="Unassembled WGS sequence"/>
</dbReference>
<dbReference type="OrthoDB" id="536467at2759"/>
<protein>
    <submittedName>
        <fullName evidence="1">Uncharacterized protein</fullName>
    </submittedName>
</protein>
<name>A0A835WID4_9CHLO</name>